<sequence length="88" mass="10042">MSYEELVGRIKRMKGKSLSELVGESVEGDWDEESFREGIKQSLESGSFILVIAVDEINDELKRIIRYINECSESAFSLHALDLTFLKL</sequence>
<protein>
    <submittedName>
        <fullName evidence="1">Uncharacterized protein</fullName>
    </submittedName>
</protein>
<dbReference type="HOGENOM" id="CLU_2461601_0_0_2"/>
<evidence type="ECO:0000313" key="1">
    <source>
        <dbReference type="EMBL" id="AGK61165.1"/>
    </source>
</evidence>
<gene>
    <name evidence="1" type="ORF">Asulf_01166</name>
</gene>
<dbReference type="Proteomes" id="UP000013307">
    <property type="component" value="Chromosome"/>
</dbReference>
<dbReference type="KEGG" id="ast:Asulf_01166"/>
<dbReference type="EMBL" id="CP005290">
    <property type="protein sequence ID" value="AGK61165.1"/>
    <property type="molecule type" value="Genomic_DNA"/>
</dbReference>
<dbReference type="RefSeq" id="WP_015590763.1">
    <property type="nucleotide sequence ID" value="NC_021169.1"/>
</dbReference>
<keyword evidence="2" id="KW-1185">Reference proteome</keyword>
<dbReference type="AlphaFoldDB" id="N0BLQ5"/>
<evidence type="ECO:0000313" key="2">
    <source>
        <dbReference type="Proteomes" id="UP000013307"/>
    </source>
</evidence>
<dbReference type="STRING" id="387631.Asulf_01166"/>
<organism evidence="1 2">
    <name type="scientific">Archaeoglobus sulfaticallidus PM70-1</name>
    <dbReference type="NCBI Taxonomy" id="387631"/>
    <lineage>
        <taxon>Archaea</taxon>
        <taxon>Methanobacteriati</taxon>
        <taxon>Methanobacteriota</taxon>
        <taxon>Archaeoglobi</taxon>
        <taxon>Archaeoglobales</taxon>
        <taxon>Archaeoglobaceae</taxon>
        <taxon>Archaeoglobus</taxon>
    </lineage>
</organism>
<dbReference type="GeneID" id="15392807"/>
<proteinExistence type="predicted"/>
<name>N0BLQ5_9EURY</name>
<accession>N0BLQ5</accession>
<reference evidence="1 2" key="1">
    <citation type="journal article" date="2013" name="Genome Announc.">
        <title>Complete Genome Sequence of the Thermophilic and Facultatively Chemolithoautotrophic Sulfate Reducer Archaeoglobus sulfaticallidus Strain PM70-1T.</title>
        <authorList>
            <person name="Stokke R."/>
            <person name="Hocking W.P."/>
            <person name="Steinsbu B.O."/>
            <person name="Steen I.H."/>
        </authorList>
    </citation>
    <scope>NUCLEOTIDE SEQUENCE [LARGE SCALE GENOMIC DNA]</scope>
    <source>
        <strain evidence="1">PM70-1</strain>
    </source>
</reference>